<name>A0A420BKR4_SPHD1</name>
<evidence type="ECO:0000259" key="2">
    <source>
        <dbReference type="PROSITE" id="PS51910"/>
    </source>
</evidence>
<reference evidence="3 4" key="1">
    <citation type="submission" date="2018-09" db="EMBL/GenBank/DDBJ databases">
        <title>Genomic Encyclopedia of Type Strains, Phase III (KMG-III): the genomes of soil and plant-associated and newly described type strains.</title>
        <authorList>
            <person name="Whitman W."/>
        </authorList>
    </citation>
    <scope>NUCLEOTIDE SEQUENCE [LARGE SCALE GENOMIC DNA]</scope>
    <source>
        <strain evidence="3 4">CECT 7938</strain>
    </source>
</reference>
<dbReference type="SUPFAM" id="SSF51445">
    <property type="entry name" value="(Trans)glycosidases"/>
    <property type="match status" value="1"/>
</dbReference>
<dbReference type="Proteomes" id="UP000286246">
    <property type="component" value="Unassembled WGS sequence"/>
</dbReference>
<evidence type="ECO:0000313" key="4">
    <source>
        <dbReference type="Proteomes" id="UP000286246"/>
    </source>
</evidence>
<gene>
    <name evidence="3" type="ORF">DFQ12_2152</name>
</gene>
<dbReference type="Pfam" id="PF08522">
    <property type="entry name" value="BT_3987-like_N"/>
    <property type="match status" value="1"/>
</dbReference>
<dbReference type="AlphaFoldDB" id="A0A420BKR4"/>
<sequence>MKILAKIHSLYIWALLPLVVMVAFQSCKDDAILVKSVDESKYEVKGESIGFLKGADGKVDQSNLEFRNEGVYEVVLQLSKPNAQVVTGSVIYNEEVLNAYNKKNGTTFKAFPKNLVTLSGNGQVEVKASAISSAPVKVSVKSGAEIDGREPYVIPLSTTLQSGAVQSSSSDLLLFVNDLSKVPSTDKSTGIKIISCMEVNDANPLSNLSLKLKNSDKYLIDMVILFSSNINYDEATGKVKVTHNPNVTHLLANRAKYLKPLQDKGMKVILSILGNHDRSGVANLSDATAKAYAQEIKAVCEAYHLDGVFFDDEYSAYQYPPPPGFVTPSNKAAARLVYETKQAMPNKLTMVYVYSRTGYFGGSDALEEAEAGQYVDYALHDYGQSYDLTSSFPGLPKSGWGMSSAEYARGYIPSTNALNNIRTGGFGAHMIFALDPSRSNFNSTQTRALQNIAKVLFDDELVIDRSQIYSKDW</sequence>
<dbReference type="EMBL" id="RAPY01000001">
    <property type="protein sequence ID" value="RKE57267.1"/>
    <property type="molecule type" value="Genomic_DNA"/>
</dbReference>
<dbReference type="Gene3D" id="2.60.40.1740">
    <property type="entry name" value="hypothetical protein (bacova_03559)"/>
    <property type="match status" value="1"/>
</dbReference>
<keyword evidence="3" id="KW-0378">Hydrolase</keyword>
<keyword evidence="1" id="KW-0812">Transmembrane</keyword>
<dbReference type="OrthoDB" id="2582440at2"/>
<evidence type="ECO:0000256" key="1">
    <source>
        <dbReference type="SAM" id="Phobius"/>
    </source>
</evidence>
<dbReference type="RefSeq" id="WP_120259307.1">
    <property type="nucleotide sequence ID" value="NZ_RAPY01000001.1"/>
</dbReference>
<keyword evidence="1" id="KW-1133">Transmembrane helix</keyword>
<evidence type="ECO:0000313" key="3">
    <source>
        <dbReference type="EMBL" id="RKE57267.1"/>
    </source>
</evidence>
<keyword evidence="1" id="KW-0472">Membrane</keyword>
<feature type="domain" description="GH18" evidence="2">
    <location>
        <begin position="192"/>
        <end position="473"/>
    </location>
</feature>
<organism evidence="3 4">
    <name type="scientific">Sphingobacterium detergens</name>
    <dbReference type="NCBI Taxonomy" id="1145106"/>
    <lineage>
        <taxon>Bacteria</taxon>
        <taxon>Pseudomonadati</taxon>
        <taxon>Bacteroidota</taxon>
        <taxon>Sphingobacteriia</taxon>
        <taxon>Sphingobacteriales</taxon>
        <taxon>Sphingobacteriaceae</taxon>
        <taxon>Sphingobacterium</taxon>
    </lineage>
</organism>
<dbReference type="InterPro" id="IPR017853">
    <property type="entry name" value="GH"/>
</dbReference>
<comment type="caution">
    <text evidence="3">The sequence shown here is derived from an EMBL/GenBank/DDBJ whole genome shotgun (WGS) entry which is preliminary data.</text>
</comment>
<proteinExistence type="predicted"/>
<dbReference type="GO" id="GO:0016787">
    <property type="term" value="F:hydrolase activity"/>
    <property type="evidence" value="ECO:0007669"/>
    <property type="project" value="UniProtKB-KW"/>
</dbReference>
<dbReference type="Gene3D" id="3.20.20.80">
    <property type="entry name" value="Glycosidases"/>
    <property type="match status" value="1"/>
</dbReference>
<accession>A0A420BKR4</accession>
<dbReference type="GO" id="GO:0005975">
    <property type="term" value="P:carbohydrate metabolic process"/>
    <property type="evidence" value="ECO:0007669"/>
    <property type="project" value="InterPro"/>
</dbReference>
<dbReference type="PROSITE" id="PS51910">
    <property type="entry name" value="GH18_2"/>
    <property type="match status" value="1"/>
</dbReference>
<keyword evidence="4" id="KW-1185">Reference proteome</keyword>
<feature type="transmembrane region" description="Helical" evidence="1">
    <location>
        <begin position="7"/>
        <end position="24"/>
    </location>
</feature>
<dbReference type="InterPro" id="IPR001223">
    <property type="entry name" value="Glyco_hydro18_cat"/>
</dbReference>
<dbReference type="PROSITE" id="PS51257">
    <property type="entry name" value="PROKAR_LIPOPROTEIN"/>
    <property type="match status" value="1"/>
</dbReference>
<dbReference type="InterPro" id="IPR013728">
    <property type="entry name" value="BT_3987-like_N"/>
</dbReference>
<protein>
    <submittedName>
        <fullName evidence="3">Glycosyl hydrolase family 18 (Putative chitinase)</fullName>
    </submittedName>
</protein>